<accession>D6MY22</accession>
<reference evidence="1" key="1">
    <citation type="journal article" date="2010" name="Nucleic Acids Res.">
        <title>Two novel families of plasmids from hyperthermophilic archaea encoding new families of replication proteins.</title>
        <authorList>
            <person name="Soler N."/>
            <person name="Marguet E."/>
            <person name="Cortez D."/>
            <person name="Desnoues N."/>
            <person name="Keller J."/>
            <person name="van Tilbeurgh H."/>
            <person name="Sezonov G."/>
            <person name="Forterre P."/>
        </authorList>
    </citation>
    <scope>NUCLEOTIDE SEQUENCE</scope>
    <source>
        <strain evidence="1">12/1</strain>
        <plasmid evidence="1">pP12-1</plasmid>
    </source>
</reference>
<protein>
    <submittedName>
        <fullName evidence="1">p12-16p</fullName>
    </submittedName>
</protein>
<dbReference type="EMBL" id="GU056178">
    <property type="protein sequence ID" value="ADF80223.1"/>
    <property type="molecule type" value="Genomic_DNA"/>
</dbReference>
<keyword evidence="1" id="KW-0614">Plasmid</keyword>
<dbReference type="RefSeq" id="WP_013087940.1">
    <property type="nucleotide sequence ID" value="NC_014110.1"/>
</dbReference>
<sequence>MRGYNGCGIKELLILAKLIPLSTVFIPYSKVHNSINYLCRVSKKDLHELKVAILEKRTFSELGEATRFVYNFLVERGYSWDVAFEVARILRRFFEKGMFIEAYYPSGDLLFLLDALSSDGVRTIPLHDEVPEGVRA</sequence>
<geneLocation type="plasmid" evidence="1">
    <name>pP12-1</name>
</geneLocation>
<evidence type="ECO:0000313" key="1">
    <source>
        <dbReference type="EMBL" id="ADF80223.1"/>
    </source>
</evidence>
<gene>
    <name evidence="1" type="ORF">p12-16</name>
</gene>
<dbReference type="AlphaFoldDB" id="D6MY22"/>
<proteinExistence type="predicted"/>
<name>D6MY22_9EURY</name>
<organism evidence="1">
    <name type="scientific">Pyrococcus sp. 12/1</name>
    <dbReference type="NCBI Taxonomy" id="758582"/>
    <lineage>
        <taxon>Archaea</taxon>
        <taxon>Methanobacteriati</taxon>
        <taxon>Methanobacteriota</taxon>
        <taxon>Thermococci</taxon>
        <taxon>Thermococcales</taxon>
        <taxon>Thermococcaceae</taxon>
        <taxon>Pyrococcus</taxon>
    </lineage>
</organism>